<dbReference type="InterPro" id="IPR006015">
    <property type="entry name" value="Universal_stress_UspA"/>
</dbReference>
<feature type="domain" description="UspA" evidence="2">
    <location>
        <begin position="3"/>
        <end position="144"/>
    </location>
</feature>
<dbReference type="RefSeq" id="WP_018433017.1">
    <property type="nucleotide sequence ID" value="NZ_JACHDD010000017.1"/>
</dbReference>
<dbReference type="PANTHER" id="PTHR46268:SF15">
    <property type="entry name" value="UNIVERSAL STRESS PROTEIN HP_0031"/>
    <property type="match status" value="1"/>
</dbReference>
<dbReference type="InterPro" id="IPR006016">
    <property type="entry name" value="UspA"/>
</dbReference>
<dbReference type="Pfam" id="PF00582">
    <property type="entry name" value="Usp"/>
    <property type="match status" value="2"/>
</dbReference>
<evidence type="ECO:0000313" key="3">
    <source>
        <dbReference type="EMBL" id="MBB5428975.1"/>
    </source>
</evidence>
<reference evidence="3 4" key="1">
    <citation type="submission" date="2020-08" db="EMBL/GenBank/DDBJ databases">
        <title>Genomic Encyclopedia of Type Strains, Phase IV (KMG-V): Genome sequencing to study the core and pangenomes of soil and plant-associated prokaryotes.</title>
        <authorList>
            <person name="Whitman W."/>
        </authorList>
    </citation>
    <scope>NUCLEOTIDE SEQUENCE [LARGE SCALE GENOMIC DNA]</scope>
    <source>
        <strain evidence="3 4">JPY158</strain>
    </source>
</reference>
<dbReference type="Proteomes" id="UP000592780">
    <property type="component" value="Unassembled WGS sequence"/>
</dbReference>
<accession>A0A6I1Q2C4</accession>
<organism evidence="3 4">
    <name type="scientific">Paraburkholderia atlantica</name>
    <dbReference type="NCBI Taxonomy" id="2654982"/>
    <lineage>
        <taxon>Bacteria</taxon>
        <taxon>Pseudomonadati</taxon>
        <taxon>Pseudomonadota</taxon>
        <taxon>Betaproteobacteria</taxon>
        <taxon>Burkholderiales</taxon>
        <taxon>Burkholderiaceae</taxon>
        <taxon>Paraburkholderia</taxon>
    </lineage>
</organism>
<protein>
    <submittedName>
        <fullName evidence="3">Nucleotide-binding universal stress UspA family protein</fullName>
    </submittedName>
</protein>
<dbReference type="PRINTS" id="PR01438">
    <property type="entry name" value="UNVRSLSTRESS"/>
</dbReference>
<dbReference type="PANTHER" id="PTHR46268">
    <property type="entry name" value="STRESS RESPONSE PROTEIN NHAX"/>
    <property type="match status" value="1"/>
</dbReference>
<comment type="caution">
    <text evidence="3">The sequence shown here is derived from an EMBL/GenBank/DDBJ whole genome shotgun (WGS) entry which is preliminary data.</text>
</comment>
<comment type="similarity">
    <text evidence="1">Belongs to the universal stress protein A family.</text>
</comment>
<dbReference type="SUPFAM" id="SSF52402">
    <property type="entry name" value="Adenine nucleotide alpha hydrolases-like"/>
    <property type="match status" value="2"/>
</dbReference>
<feature type="domain" description="UspA" evidence="2">
    <location>
        <begin position="155"/>
        <end position="277"/>
    </location>
</feature>
<evidence type="ECO:0000259" key="2">
    <source>
        <dbReference type="Pfam" id="PF00582"/>
    </source>
</evidence>
<evidence type="ECO:0000313" key="4">
    <source>
        <dbReference type="Proteomes" id="UP000592780"/>
    </source>
</evidence>
<dbReference type="CDD" id="cd00293">
    <property type="entry name" value="USP-like"/>
    <property type="match status" value="2"/>
</dbReference>
<proteinExistence type="inferred from homology"/>
<dbReference type="EMBL" id="JACHDD010000017">
    <property type="protein sequence ID" value="MBB5428975.1"/>
    <property type="molecule type" value="Genomic_DNA"/>
</dbReference>
<gene>
    <name evidence="3" type="ORF">HDG40_007170</name>
</gene>
<evidence type="ECO:0000256" key="1">
    <source>
        <dbReference type="ARBA" id="ARBA00008791"/>
    </source>
</evidence>
<name>A0A6I1Q2C4_PARAM</name>
<dbReference type="OrthoDB" id="9804721at2"/>
<dbReference type="AlphaFoldDB" id="A0A6I1Q2C4"/>
<dbReference type="Gene3D" id="3.40.50.12370">
    <property type="match status" value="1"/>
</dbReference>
<keyword evidence="4" id="KW-1185">Reference proteome</keyword>
<sequence>MNYRNLLVHLDNSQAARQRLEIALRVARQFDAQLVGLDATPIPDPHILSAIPGAASMYAEVMRQSDQQRAALRDLFDAACRHAEVAGQFRCRDGSDMRSIVRYARLADLIIAGQSNSNAPETYIHDHVGEQLMMTAGRPVLFVPYTGVFPSVGNRILIAWDGSREATRAIHDALPFISRARQNILVTVHGPANAPLGARIPGADMARTLARHDAVIDVLELEGATGERVGSKLLSCAQAHGSDLIVMGGYGHARWHEAVWGGVTRALLQLMTVPVLMSN</sequence>